<dbReference type="GO" id="GO:0031640">
    <property type="term" value="P:killing of cells of another organism"/>
    <property type="evidence" value="ECO:0007669"/>
    <property type="project" value="UniProtKB-KW"/>
</dbReference>
<evidence type="ECO:0000313" key="8">
    <source>
        <dbReference type="EMBL" id="EJF85550.1"/>
    </source>
</evidence>
<evidence type="ECO:0000256" key="6">
    <source>
        <dbReference type="ARBA" id="ARBA00023295"/>
    </source>
</evidence>
<dbReference type="OrthoDB" id="5327667at2"/>
<dbReference type="EMBL" id="AILY01000022">
    <property type="protein sequence ID" value="EJF85550.1"/>
    <property type="molecule type" value="Genomic_DNA"/>
</dbReference>
<dbReference type="HOGENOM" id="CLU_091641_3_3_5"/>
<comment type="catalytic activity">
    <reaction evidence="1 7">
        <text>Hydrolysis of (1-&gt;4)-beta-linkages between N-acetylmuramic acid and N-acetyl-D-glucosamine residues in a peptidoglycan and between N-acetyl-D-glucosamine residues in chitodextrins.</text>
        <dbReference type="EC" id="3.2.1.17"/>
    </reaction>
</comment>
<keyword evidence="5" id="KW-1035">Host cytoplasm</keyword>
<dbReference type="InterPro" id="IPR002196">
    <property type="entry name" value="Glyco_hydro_24"/>
</dbReference>
<dbReference type="InterPro" id="IPR023347">
    <property type="entry name" value="Lysozyme_dom_sf"/>
</dbReference>
<evidence type="ECO:0000313" key="9">
    <source>
        <dbReference type="Proteomes" id="UP000001077"/>
    </source>
</evidence>
<evidence type="ECO:0000256" key="3">
    <source>
        <dbReference type="ARBA" id="ARBA00022638"/>
    </source>
</evidence>
<dbReference type="GO" id="GO:0003796">
    <property type="term" value="F:lysozyme activity"/>
    <property type="evidence" value="ECO:0007669"/>
    <property type="project" value="UniProtKB-EC"/>
</dbReference>
<keyword evidence="9" id="KW-1185">Reference proteome</keyword>
<dbReference type="GO" id="GO:0042742">
    <property type="term" value="P:defense response to bacterium"/>
    <property type="evidence" value="ECO:0007669"/>
    <property type="project" value="UniProtKB-KW"/>
</dbReference>
<accession>J1JMP4</accession>
<evidence type="ECO:0000256" key="7">
    <source>
        <dbReference type="RuleBase" id="RU003788"/>
    </source>
</evidence>
<keyword evidence="6 7" id="KW-0326">Glycosidase</keyword>
<dbReference type="PANTHER" id="PTHR38107">
    <property type="match status" value="1"/>
</dbReference>
<dbReference type="Pfam" id="PF00959">
    <property type="entry name" value="Phage_lysozyme"/>
    <property type="match status" value="1"/>
</dbReference>
<dbReference type="InterPro" id="IPR023346">
    <property type="entry name" value="Lysozyme-like_dom_sf"/>
</dbReference>
<keyword evidence="4 7" id="KW-0378">Hydrolase</keyword>
<dbReference type="eggNOG" id="COG3772">
    <property type="taxonomic scope" value="Bacteria"/>
</dbReference>
<dbReference type="SUPFAM" id="SSF53955">
    <property type="entry name" value="Lysozyme-like"/>
    <property type="match status" value="1"/>
</dbReference>
<dbReference type="GO" id="GO:0009253">
    <property type="term" value="P:peptidoglycan catabolic process"/>
    <property type="evidence" value="ECO:0007669"/>
    <property type="project" value="InterPro"/>
</dbReference>
<dbReference type="EC" id="3.2.1.17" evidence="7"/>
<dbReference type="InterPro" id="IPR034690">
    <property type="entry name" value="Endolysin_T4_type"/>
</dbReference>
<name>J1JMP4_9HYPH</name>
<evidence type="ECO:0000256" key="4">
    <source>
        <dbReference type="ARBA" id="ARBA00022801"/>
    </source>
</evidence>
<dbReference type="GO" id="GO:0016998">
    <property type="term" value="P:cell wall macromolecule catabolic process"/>
    <property type="evidence" value="ECO:0007669"/>
    <property type="project" value="InterPro"/>
</dbReference>
<dbReference type="InterPro" id="IPR051018">
    <property type="entry name" value="Bacteriophage_GH24"/>
</dbReference>
<proteinExistence type="inferred from homology"/>
<sequence length="145" mass="16579">MRHITQNGFDLIKQFEGFSRTVYFCPAGYPTIGYGYVVKNDEDFSAGIDETQAEELLRQDAQIAERAVLRLINVPLTDGQFDVLVSFIYNLGSGALQGSILRCKNNREEHAEVPEQFMSWVWAGRRKLKGLVRGRYAECLLYQIH</sequence>
<dbReference type="RefSeq" id="WP_007347408.1">
    <property type="nucleotide sequence ID" value="NZ_CALY02000014.1"/>
</dbReference>
<reference evidence="8 9" key="1">
    <citation type="submission" date="2012-03" db="EMBL/GenBank/DDBJ databases">
        <title>The Genome Sequence of Bartonella rattimassiliensis 15908.</title>
        <authorList>
            <consortium name="The Broad Institute Genome Sequencing Platform"/>
            <consortium name="The Broad Institute Genome Sequencing Center for Infectious Disease"/>
            <person name="Feldgarden M."/>
            <person name="Kirby J."/>
            <person name="Kosoy M."/>
            <person name="Birtles R."/>
            <person name="Probert W.S."/>
            <person name="Chiaraviglio L."/>
            <person name="Young S.K."/>
            <person name="Zeng Q."/>
            <person name="Gargeya S."/>
            <person name="Fitzgerald M."/>
            <person name="Haas B."/>
            <person name="Abouelleil A."/>
            <person name="Alvarado L."/>
            <person name="Arachchi H.M."/>
            <person name="Berlin A."/>
            <person name="Chapman S.B."/>
            <person name="Gearin G."/>
            <person name="Goldberg J."/>
            <person name="Griggs A."/>
            <person name="Gujja S."/>
            <person name="Hansen M."/>
            <person name="Heiman D."/>
            <person name="Howarth C."/>
            <person name="Larimer J."/>
            <person name="Lui A."/>
            <person name="MacDonald P.J.P."/>
            <person name="McCowen C."/>
            <person name="Montmayeur A."/>
            <person name="Murphy C."/>
            <person name="Neiman D."/>
            <person name="Pearson M."/>
            <person name="Priest M."/>
            <person name="Roberts A."/>
            <person name="Saif S."/>
            <person name="Shea T."/>
            <person name="Sisk P."/>
            <person name="Stolte C."/>
            <person name="Sykes S."/>
            <person name="Wortman J."/>
            <person name="Nusbaum C."/>
            <person name="Birren B."/>
        </authorList>
    </citation>
    <scope>NUCLEOTIDE SEQUENCE [LARGE SCALE GENOMIC DNA]</scope>
    <source>
        <strain evidence="8 9">15908</strain>
    </source>
</reference>
<dbReference type="HAMAP" id="MF_04110">
    <property type="entry name" value="ENDOLYSIN_T4"/>
    <property type="match status" value="1"/>
</dbReference>
<dbReference type="AlphaFoldDB" id="J1JMP4"/>
<keyword evidence="2 7" id="KW-0929">Antimicrobial</keyword>
<dbReference type="InterPro" id="IPR033907">
    <property type="entry name" value="Endolysin_autolysin"/>
</dbReference>
<comment type="similarity">
    <text evidence="7">Belongs to the glycosyl hydrolase 24 family.</text>
</comment>
<evidence type="ECO:0000256" key="5">
    <source>
        <dbReference type="ARBA" id="ARBA00023200"/>
    </source>
</evidence>
<dbReference type="Gene3D" id="1.10.530.40">
    <property type="match status" value="1"/>
</dbReference>
<organism evidence="8 9">
    <name type="scientific">Bartonella rattimassiliensis 15908</name>
    <dbReference type="NCBI Taxonomy" id="1094556"/>
    <lineage>
        <taxon>Bacteria</taxon>
        <taxon>Pseudomonadati</taxon>
        <taxon>Pseudomonadota</taxon>
        <taxon>Alphaproteobacteria</taxon>
        <taxon>Hyphomicrobiales</taxon>
        <taxon>Bartonellaceae</taxon>
        <taxon>Bartonella</taxon>
    </lineage>
</organism>
<dbReference type="CDD" id="cd00737">
    <property type="entry name" value="lyz_endolysin_autolysin"/>
    <property type="match status" value="1"/>
</dbReference>
<dbReference type="STRING" id="1094556.MCY_01111"/>
<comment type="caution">
    <text evidence="8">The sequence shown here is derived from an EMBL/GenBank/DDBJ whole genome shotgun (WGS) entry which is preliminary data.</text>
</comment>
<dbReference type="Proteomes" id="UP000001077">
    <property type="component" value="Unassembled WGS sequence"/>
</dbReference>
<protein>
    <recommendedName>
        <fullName evidence="7">Lysozyme</fullName>
        <ecNumber evidence="7">3.2.1.17</ecNumber>
    </recommendedName>
</protein>
<evidence type="ECO:0000256" key="1">
    <source>
        <dbReference type="ARBA" id="ARBA00000632"/>
    </source>
</evidence>
<keyword evidence="3 7" id="KW-0081">Bacteriolytic enzyme</keyword>
<dbReference type="PANTHER" id="PTHR38107:SF3">
    <property type="entry name" value="LYSOZYME RRRD-RELATED"/>
    <property type="match status" value="1"/>
</dbReference>
<gene>
    <name evidence="8" type="ORF">MCY_01111</name>
</gene>
<evidence type="ECO:0000256" key="2">
    <source>
        <dbReference type="ARBA" id="ARBA00022529"/>
    </source>
</evidence>